<sequence>MTLARPSQPSASSSRCPESPISALKDSNFSSKVLQSVSCAFDVHQFVDRSVRFMASSQHLKAINTRKTLK</sequence>
<organism evidence="2 3">
    <name type="scientific">Litomosoides sigmodontis</name>
    <name type="common">Filarial nematode worm</name>
    <dbReference type="NCBI Taxonomy" id="42156"/>
    <lineage>
        <taxon>Eukaryota</taxon>
        <taxon>Metazoa</taxon>
        <taxon>Ecdysozoa</taxon>
        <taxon>Nematoda</taxon>
        <taxon>Chromadorea</taxon>
        <taxon>Rhabditida</taxon>
        <taxon>Spirurina</taxon>
        <taxon>Spiruromorpha</taxon>
        <taxon>Filarioidea</taxon>
        <taxon>Onchocercidae</taxon>
        <taxon>Litomosoides</taxon>
    </lineage>
</organism>
<dbReference type="EMBL" id="UYRX01000086">
    <property type="protein sequence ID" value="VDK73286.1"/>
    <property type="molecule type" value="Genomic_DNA"/>
</dbReference>
<keyword evidence="3" id="KW-1185">Reference proteome</keyword>
<evidence type="ECO:0000313" key="3">
    <source>
        <dbReference type="Proteomes" id="UP000277928"/>
    </source>
</evidence>
<feature type="region of interest" description="Disordered" evidence="1">
    <location>
        <begin position="1"/>
        <end position="20"/>
    </location>
</feature>
<protein>
    <submittedName>
        <fullName evidence="2">Uncharacterized protein</fullName>
    </submittedName>
</protein>
<dbReference type="Proteomes" id="UP000277928">
    <property type="component" value="Unassembled WGS sequence"/>
</dbReference>
<name>A0A3P6SF87_LITSI</name>
<evidence type="ECO:0000256" key="1">
    <source>
        <dbReference type="SAM" id="MobiDB-lite"/>
    </source>
</evidence>
<reference evidence="2 3" key="1">
    <citation type="submission" date="2018-08" db="EMBL/GenBank/DDBJ databases">
        <authorList>
            <person name="Laetsch R D."/>
            <person name="Stevens L."/>
            <person name="Kumar S."/>
            <person name="Blaxter L. M."/>
        </authorList>
    </citation>
    <scope>NUCLEOTIDE SEQUENCE [LARGE SCALE GENOMIC DNA]</scope>
</reference>
<dbReference type="AlphaFoldDB" id="A0A3P6SF87"/>
<evidence type="ECO:0000313" key="2">
    <source>
        <dbReference type="EMBL" id="VDK73286.1"/>
    </source>
</evidence>
<accession>A0A3P6SF87</accession>
<gene>
    <name evidence="2" type="ORF">NLS_LOCUS2052</name>
</gene>
<proteinExistence type="predicted"/>